<protein>
    <recommendedName>
        <fullName evidence="2">Cadherin-like beta-sandwich-like domain-containing protein</fullName>
    </recommendedName>
</protein>
<evidence type="ECO:0000313" key="3">
    <source>
        <dbReference type="EMBL" id="EGD76117.1"/>
    </source>
</evidence>
<reference evidence="3" key="1">
    <citation type="submission" date="2009-08" db="EMBL/GenBank/DDBJ databases">
        <title>Annotation of Salpingoeca rosetta.</title>
        <authorList>
            <consortium name="The Broad Institute Genome Sequencing Platform"/>
            <person name="Russ C."/>
            <person name="Cuomo C."/>
            <person name="Burger G."/>
            <person name="Gray M.W."/>
            <person name="Holland P.W.H."/>
            <person name="King N."/>
            <person name="Lang F.B.F."/>
            <person name="Roger A.J."/>
            <person name="Ruiz-Trillo I."/>
            <person name="Young S.K."/>
            <person name="Zeng Q."/>
            <person name="Gargeya S."/>
            <person name="Alvarado L."/>
            <person name="Berlin A."/>
            <person name="Chapman S.B."/>
            <person name="Chen Z."/>
            <person name="Freedman E."/>
            <person name="Gellesch M."/>
            <person name="Goldberg J."/>
            <person name="Griggs A."/>
            <person name="Gujja S."/>
            <person name="Heilman E."/>
            <person name="Heiman D."/>
            <person name="Howarth C."/>
            <person name="Mehta T."/>
            <person name="Neiman D."/>
            <person name="Pearson M."/>
            <person name="Roberts A."/>
            <person name="Saif S."/>
            <person name="Shea T."/>
            <person name="Shenoy N."/>
            <person name="Sisk P."/>
            <person name="Stolte C."/>
            <person name="Sykes S."/>
            <person name="White J."/>
            <person name="Yandava C."/>
            <person name="Haas B."/>
            <person name="Nusbaum C."/>
            <person name="Birren B."/>
        </authorList>
    </citation>
    <scope>NUCLEOTIDE SEQUENCE [LARGE SCALE GENOMIC DNA]</scope>
    <source>
        <strain evidence="3">ATCC 50818</strain>
    </source>
</reference>
<keyword evidence="4" id="KW-1185">Reference proteome</keyword>
<dbReference type="KEGG" id="sre:PTSG_00825"/>
<gene>
    <name evidence="3" type="ORF">PTSG_00825</name>
</gene>
<dbReference type="OrthoDB" id="9976736at2759"/>
<dbReference type="eggNOG" id="ENOG502S3FE">
    <property type="taxonomic scope" value="Eukaryota"/>
</dbReference>
<sequence length="620" mass="68284">MRVVVVLLMAVALAVVGVTVEAHPMQDTTLELNEIVWHPEKPQIYIGSPTLVRLSNGNILAGADRFGSGFTGQPRNVSVFLSEDNGTSWNQVAWVTNQYWSNLFQVDTQTTPPAPVYLLGTSSDANGGIKISASFDGGRTWPSTTMLFNATEKGYYATGATPTLLASNGRIYRAIELDVPPYAWGRDFAAVVVSADANADLLNASSWSITPPLPFNRSWVPPSWPTLDKPGYLEGNMVEGPDGTLYNILRFNVEPNVLGNYAVALRYNPHSNTLKFDRIFELPGGHTKFTIRRDARTGVYLALTNPNTNVKYTDQRNVLVLSASEDLFNWTVVTTLLQDDTGFPEDDSVRYTGFHYVDWQFDGTASDDIIYVIRTAYRGAVSYHNSNRMTFKRIVDWRTVVFAASDITVSNARMQASFSRDVHTYTVDIPAASTTIGVAVTSDFSNITINGQPAESRHPVQVAGVKNGTTIVIRVGTTTYTLHAVVPSLPQQPAAAHITGTDFRIRPFVEGATAFSDRTYVWRNVPYELQHLNFTQLPGGASDVTMNAHVRSGGLAIIATHLNIQSLLVQGWERQAKWDFYYTDSTNSTMQVVSKHMSAGEDITVPQDGWAGRVLICTED</sequence>
<feature type="signal peptide" evidence="1">
    <location>
        <begin position="1"/>
        <end position="22"/>
    </location>
</feature>
<organism evidence="4">
    <name type="scientific">Salpingoeca rosetta (strain ATCC 50818 / BSB-021)</name>
    <dbReference type="NCBI Taxonomy" id="946362"/>
    <lineage>
        <taxon>Eukaryota</taxon>
        <taxon>Choanoflagellata</taxon>
        <taxon>Craspedida</taxon>
        <taxon>Salpingoecidae</taxon>
        <taxon>Salpingoeca</taxon>
    </lineage>
</organism>
<evidence type="ECO:0000256" key="1">
    <source>
        <dbReference type="SAM" id="SignalP"/>
    </source>
</evidence>
<dbReference type="Pfam" id="PF12733">
    <property type="entry name" value="Cadherin-like"/>
    <property type="match status" value="1"/>
</dbReference>
<dbReference type="RefSeq" id="XP_004998292.1">
    <property type="nucleotide sequence ID" value="XM_004998235.1"/>
</dbReference>
<dbReference type="InterPro" id="IPR036278">
    <property type="entry name" value="Sialidase_sf"/>
</dbReference>
<evidence type="ECO:0000259" key="2">
    <source>
        <dbReference type="Pfam" id="PF12733"/>
    </source>
</evidence>
<dbReference type="OMA" id="YWTITNA"/>
<dbReference type="AlphaFoldDB" id="F2TXK8"/>
<name>F2TXK8_SALR5</name>
<proteinExistence type="predicted"/>
<dbReference type="Proteomes" id="UP000007799">
    <property type="component" value="Unassembled WGS sequence"/>
</dbReference>
<keyword evidence="1" id="KW-0732">Signal</keyword>
<dbReference type="EMBL" id="GL832956">
    <property type="protein sequence ID" value="EGD76117.1"/>
    <property type="molecule type" value="Genomic_DNA"/>
</dbReference>
<dbReference type="Gene3D" id="2.120.10.10">
    <property type="match status" value="1"/>
</dbReference>
<dbReference type="CDD" id="cd15482">
    <property type="entry name" value="Sialidase_non-viral"/>
    <property type="match status" value="1"/>
</dbReference>
<dbReference type="GeneID" id="16078887"/>
<evidence type="ECO:0000313" key="4">
    <source>
        <dbReference type="Proteomes" id="UP000007799"/>
    </source>
</evidence>
<accession>F2TXK8</accession>
<feature type="chain" id="PRO_5003287067" description="Cadherin-like beta-sandwich-like domain-containing protein" evidence="1">
    <location>
        <begin position="23"/>
        <end position="620"/>
    </location>
</feature>
<dbReference type="InterPro" id="IPR025883">
    <property type="entry name" value="Cadherin-like_domain"/>
</dbReference>
<dbReference type="SUPFAM" id="SSF50939">
    <property type="entry name" value="Sialidases"/>
    <property type="match status" value="1"/>
</dbReference>
<dbReference type="InParanoid" id="F2TXK8"/>
<feature type="domain" description="Cadherin-like beta-sandwich-like" evidence="2">
    <location>
        <begin position="405"/>
        <end position="483"/>
    </location>
</feature>